<organism evidence="3 4">
    <name type="scientific">Virgibacillus necropolis</name>
    <dbReference type="NCBI Taxonomy" id="163877"/>
    <lineage>
        <taxon>Bacteria</taxon>
        <taxon>Bacillati</taxon>
        <taxon>Bacillota</taxon>
        <taxon>Bacilli</taxon>
        <taxon>Bacillales</taxon>
        <taxon>Bacillaceae</taxon>
        <taxon>Virgibacillus</taxon>
    </lineage>
</organism>
<dbReference type="InterPro" id="IPR051910">
    <property type="entry name" value="ComF/GntX_DNA_util-trans"/>
</dbReference>
<dbReference type="EMBL" id="CP022437">
    <property type="protein sequence ID" value="ASN04721.1"/>
    <property type="molecule type" value="Genomic_DNA"/>
</dbReference>
<sequence>MDCLWCDEEIMEQMTWSDFLLLPSKRSLCANCAAGLEFISGSRCSICSRSSEETLCLDCQKWKKAEGEDVLTKNHSIFTYNTTIQEMITKWKYRGDYCLGEIFKDTVVQSFETAFGYVERDLIVVPIPLSQERLTERGFNQAKMLTDFLPVETKEILTRIHSEKQSKKTRKERITTRNPFSLQETVKKNVILVDDIYTTGATLRHAARLLREAGCPQVYSFTLIRG</sequence>
<dbReference type="AlphaFoldDB" id="A0A221MAQ5"/>
<dbReference type="InterPro" id="IPR000836">
    <property type="entry name" value="PRTase_dom"/>
</dbReference>
<dbReference type="PANTHER" id="PTHR47505:SF1">
    <property type="entry name" value="DNA UTILIZATION PROTEIN YHGH"/>
    <property type="match status" value="1"/>
</dbReference>
<dbReference type="Gene3D" id="3.40.50.2020">
    <property type="match status" value="1"/>
</dbReference>
<dbReference type="PANTHER" id="PTHR47505">
    <property type="entry name" value="DNA UTILIZATION PROTEIN YHGH"/>
    <property type="match status" value="1"/>
</dbReference>
<dbReference type="OrthoDB" id="9779910at2"/>
<dbReference type="Pfam" id="PF00156">
    <property type="entry name" value="Pribosyltran"/>
    <property type="match status" value="1"/>
</dbReference>
<keyword evidence="4" id="KW-1185">Reference proteome</keyword>
<dbReference type="CDD" id="cd06223">
    <property type="entry name" value="PRTases_typeI"/>
    <property type="match status" value="1"/>
</dbReference>
<proteinExistence type="inferred from homology"/>
<dbReference type="KEGG" id="vne:CFK40_06685"/>
<accession>A0A221MAQ5</accession>
<dbReference type="RefSeq" id="WP_089531572.1">
    <property type="nucleotide sequence ID" value="NZ_CP022437.1"/>
</dbReference>
<protein>
    <submittedName>
        <fullName evidence="3">Competence protein</fullName>
    </submittedName>
</protein>
<dbReference type="InterPro" id="IPR029057">
    <property type="entry name" value="PRTase-like"/>
</dbReference>
<dbReference type="SUPFAM" id="SSF53271">
    <property type="entry name" value="PRTase-like"/>
    <property type="match status" value="1"/>
</dbReference>
<evidence type="ECO:0000313" key="4">
    <source>
        <dbReference type="Proteomes" id="UP000204391"/>
    </source>
</evidence>
<dbReference type="Proteomes" id="UP000204391">
    <property type="component" value="Chromosome"/>
</dbReference>
<gene>
    <name evidence="3" type="ORF">CFK40_06685</name>
</gene>
<comment type="similarity">
    <text evidence="1">Belongs to the ComF/GntX family.</text>
</comment>
<evidence type="ECO:0000259" key="2">
    <source>
        <dbReference type="Pfam" id="PF00156"/>
    </source>
</evidence>
<feature type="domain" description="Phosphoribosyltransferase" evidence="2">
    <location>
        <begin position="145"/>
        <end position="225"/>
    </location>
</feature>
<evidence type="ECO:0000313" key="3">
    <source>
        <dbReference type="EMBL" id="ASN04721.1"/>
    </source>
</evidence>
<evidence type="ECO:0000256" key="1">
    <source>
        <dbReference type="ARBA" id="ARBA00008007"/>
    </source>
</evidence>
<name>A0A221MAQ5_9BACI</name>
<reference evidence="3 4" key="1">
    <citation type="journal article" date="2003" name="Int. J. Syst. Evol. Microbiol.">
        <title>Virgibacillus carmonensis sp. nov., Virgibacillus necropolis sp. nov. and Virgibacillus picturae sp. nov., three novel species isolated from deteriorated mural paintings, transfer of the species of the genus salibacillus to Virgibacillus, as Virgibacillus marismortui comb. nov. and Virgibacillus salexigens comb. nov., and emended description of the genus Virgibacillus.</title>
        <authorList>
            <person name="Heyrman J."/>
            <person name="Logan N.A."/>
            <person name="Busse H.J."/>
            <person name="Balcaen A."/>
            <person name="Lebbe L."/>
            <person name="Rodriguez-Diaz M."/>
            <person name="Swings J."/>
            <person name="De Vos P."/>
        </authorList>
    </citation>
    <scope>NUCLEOTIDE SEQUENCE [LARGE SCALE GENOMIC DNA]</scope>
    <source>
        <strain evidence="3 4">LMG 19488</strain>
    </source>
</reference>